<dbReference type="SUPFAM" id="SSF51735">
    <property type="entry name" value="NAD(P)-binding Rossmann-fold domains"/>
    <property type="match status" value="1"/>
</dbReference>
<dbReference type="PRINTS" id="PR00080">
    <property type="entry name" value="SDRFAMILY"/>
</dbReference>
<evidence type="ECO:0000256" key="1">
    <source>
        <dbReference type="ARBA" id="ARBA00006484"/>
    </source>
</evidence>
<protein>
    <submittedName>
        <fullName evidence="3">Oxidoreductase</fullName>
    </submittedName>
</protein>
<accession>A0ABN6YYM3</accession>
<dbReference type="PANTHER" id="PTHR42879:SF2">
    <property type="entry name" value="3-OXOACYL-[ACYL-CARRIER-PROTEIN] REDUCTASE FABG"/>
    <property type="match status" value="1"/>
</dbReference>
<dbReference type="NCBIfam" id="NF005559">
    <property type="entry name" value="PRK07231.1"/>
    <property type="match status" value="1"/>
</dbReference>
<evidence type="ECO:0000313" key="4">
    <source>
        <dbReference type="Proteomes" id="UP001305815"/>
    </source>
</evidence>
<comment type="similarity">
    <text evidence="1">Belongs to the short-chain dehydrogenases/reductases (SDR) family.</text>
</comment>
<dbReference type="InterPro" id="IPR036291">
    <property type="entry name" value="NAD(P)-bd_dom_sf"/>
</dbReference>
<dbReference type="EMBL" id="AP027742">
    <property type="protein sequence ID" value="BDZ78488.1"/>
    <property type="molecule type" value="Genomic_DNA"/>
</dbReference>
<dbReference type="InterPro" id="IPR020904">
    <property type="entry name" value="Sc_DH/Rdtase_CS"/>
</dbReference>
<keyword evidence="4" id="KW-1185">Reference proteome</keyword>
<proteinExistence type="inferred from homology"/>
<organism evidence="3 4">
    <name type="scientific">Claveliimonas bilis</name>
    <dbReference type="NCBI Taxonomy" id="3028070"/>
    <lineage>
        <taxon>Bacteria</taxon>
        <taxon>Bacillati</taxon>
        <taxon>Bacillota</taxon>
        <taxon>Clostridia</taxon>
        <taxon>Lachnospirales</taxon>
        <taxon>Lachnospiraceae</taxon>
        <taxon>Claveliimonas</taxon>
    </lineage>
</organism>
<dbReference type="PROSITE" id="PS00061">
    <property type="entry name" value="ADH_SHORT"/>
    <property type="match status" value="1"/>
</dbReference>
<dbReference type="Proteomes" id="UP001305815">
    <property type="component" value="Chromosome"/>
</dbReference>
<dbReference type="Pfam" id="PF13561">
    <property type="entry name" value="adh_short_C2"/>
    <property type="match status" value="1"/>
</dbReference>
<evidence type="ECO:0000256" key="2">
    <source>
        <dbReference type="ARBA" id="ARBA00023221"/>
    </source>
</evidence>
<gene>
    <name evidence="3" type="ORF">Lac1_26710</name>
</gene>
<evidence type="ECO:0000313" key="3">
    <source>
        <dbReference type="EMBL" id="BDZ78488.1"/>
    </source>
</evidence>
<dbReference type="RefSeq" id="WP_316265550.1">
    <property type="nucleotide sequence ID" value="NZ_AP027742.1"/>
</dbReference>
<keyword evidence="2" id="KW-0443">Lipid metabolism</keyword>
<dbReference type="PANTHER" id="PTHR42879">
    <property type="entry name" value="3-OXOACYL-(ACYL-CARRIER-PROTEIN) REDUCTASE"/>
    <property type="match status" value="1"/>
</dbReference>
<name>A0ABN6YYM3_9FIRM</name>
<keyword evidence="2" id="KW-0753">Steroid metabolism</keyword>
<dbReference type="CDD" id="cd05233">
    <property type="entry name" value="SDR_c"/>
    <property type="match status" value="1"/>
</dbReference>
<sequence>MRLKNKVAVVTASTRGIGAAIAETFAQEGAKVYLAARNPERAQAMIDRLTKEGCSVSYVYNDAYKQETYKSMIEETVEKEGRIDILVNNFGTSDPTKDLDIKSTEYDEFLRTLNANIGSVFLASQAAISHMAKNGGGSIINISSIGGSVPDISQIGYGTSKAAINYLTKLIATQAARDNIRCNAVLPGMTATDAVMQNLTQDFQDFFLKHTPIKRMGTPENIAQAVLYFASDESSYTTGQILEVSGGFGMPTPVFGDMIEMKNRR</sequence>
<reference evidence="4" key="1">
    <citation type="journal article" date="2023" name="Int. J. Syst. Evol. Microbiol.">
        <title>Claveliimonas bilis gen. nov., sp. nov., deoxycholic acid-producing bacteria isolated from human faeces, and reclassification of Sellimonas monacensis Zenner et al. 2021 as Claveliimonas monacensis comb. nov.</title>
        <authorList>
            <person name="Hisatomi A."/>
            <person name="Kastawa N.W.E.P.G."/>
            <person name="Song I."/>
            <person name="Ohkuma M."/>
            <person name="Fukiya S."/>
            <person name="Sakamoto M."/>
        </authorList>
    </citation>
    <scope>NUCLEOTIDE SEQUENCE [LARGE SCALE GENOMIC DNA]</scope>
    <source>
        <strain evidence="4">12BBH14</strain>
    </source>
</reference>
<dbReference type="Gene3D" id="3.40.50.720">
    <property type="entry name" value="NAD(P)-binding Rossmann-like Domain"/>
    <property type="match status" value="1"/>
</dbReference>
<dbReference type="PRINTS" id="PR00081">
    <property type="entry name" value="GDHRDH"/>
</dbReference>
<dbReference type="InterPro" id="IPR002347">
    <property type="entry name" value="SDR_fam"/>
</dbReference>
<dbReference type="InterPro" id="IPR050259">
    <property type="entry name" value="SDR"/>
</dbReference>